<dbReference type="InterPro" id="IPR011110">
    <property type="entry name" value="Reg_prop"/>
</dbReference>
<dbReference type="SUPFAM" id="SSF63829">
    <property type="entry name" value="Calcium-dependent phosphotriesterase"/>
    <property type="match status" value="3"/>
</dbReference>
<proteinExistence type="predicted"/>
<protein>
    <submittedName>
        <fullName evidence="4">Diguanylate cyclase</fullName>
        <ecNumber evidence="4">2.7.7.65</ecNumber>
    </submittedName>
</protein>
<dbReference type="PANTHER" id="PTHR46663">
    <property type="entry name" value="DIGUANYLATE CYCLASE DGCT-RELATED"/>
    <property type="match status" value="1"/>
</dbReference>
<dbReference type="Pfam" id="PF07495">
    <property type="entry name" value="Y_Y_Y"/>
    <property type="match status" value="1"/>
</dbReference>
<evidence type="ECO:0000256" key="1">
    <source>
        <dbReference type="SAM" id="Phobius"/>
    </source>
</evidence>
<comment type="caution">
    <text evidence="4">The sequence shown here is derived from an EMBL/GenBank/DDBJ whole genome shotgun (WGS) entry which is preliminary data.</text>
</comment>
<keyword evidence="5" id="KW-1185">Reference proteome</keyword>
<accession>A0ABW1EKU1</accession>
<feature type="transmembrane region" description="Helical" evidence="1">
    <location>
        <begin position="735"/>
        <end position="757"/>
    </location>
</feature>
<keyword evidence="1" id="KW-0472">Membrane</keyword>
<dbReference type="Pfam" id="PF07494">
    <property type="entry name" value="Reg_prop"/>
    <property type="match status" value="2"/>
</dbReference>
<dbReference type="InterPro" id="IPR013783">
    <property type="entry name" value="Ig-like_fold"/>
</dbReference>
<keyword evidence="1" id="KW-1133">Transmembrane helix</keyword>
<dbReference type="CDD" id="cd01949">
    <property type="entry name" value="GGDEF"/>
    <property type="match status" value="1"/>
</dbReference>
<dbReference type="EMBL" id="JBHSPH010000010">
    <property type="protein sequence ID" value="MFC5864609.1"/>
    <property type="molecule type" value="Genomic_DNA"/>
</dbReference>
<feature type="chain" id="PRO_5047225789" evidence="2">
    <location>
        <begin position="30"/>
        <end position="965"/>
    </location>
</feature>
<dbReference type="Gene3D" id="2.60.40.10">
    <property type="entry name" value="Immunoglobulins"/>
    <property type="match status" value="1"/>
</dbReference>
<dbReference type="NCBIfam" id="TIGR00254">
    <property type="entry name" value="GGDEF"/>
    <property type="match status" value="1"/>
</dbReference>
<dbReference type="GO" id="GO:0052621">
    <property type="term" value="F:diguanylate cyclase activity"/>
    <property type="evidence" value="ECO:0007669"/>
    <property type="project" value="UniProtKB-EC"/>
</dbReference>
<dbReference type="InterPro" id="IPR052163">
    <property type="entry name" value="DGC-Regulatory_Protein"/>
</dbReference>
<dbReference type="Pfam" id="PF00990">
    <property type="entry name" value="GGDEF"/>
    <property type="match status" value="1"/>
</dbReference>
<dbReference type="PANTHER" id="PTHR46663:SF2">
    <property type="entry name" value="GGDEF DOMAIN-CONTAINING PROTEIN"/>
    <property type="match status" value="1"/>
</dbReference>
<keyword evidence="4" id="KW-0548">Nucleotidyltransferase</keyword>
<feature type="domain" description="GGDEF" evidence="3">
    <location>
        <begin position="823"/>
        <end position="956"/>
    </location>
</feature>
<keyword evidence="2" id="KW-0732">Signal</keyword>
<evidence type="ECO:0000313" key="5">
    <source>
        <dbReference type="Proteomes" id="UP001596091"/>
    </source>
</evidence>
<reference evidence="5" key="1">
    <citation type="journal article" date="2019" name="Int. J. Syst. Evol. Microbiol.">
        <title>The Global Catalogue of Microorganisms (GCM) 10K type strain sequencing project: providing services to taxonomists for standard genome sequencing and annotation.</title>
        <authorList>
            <consortium name="The Broad Institute Genomics Platform"/>
            <consortium name="The Broad Institute Genome Sequencing Center for Infectious Disease"/>
            <person name="Wu L."/>
            <person name="Ma J."/>
        </authorList>
    </citation>
    <scope>NUCLEOTIDE SEQUENCE [LARGE SCALE GENOMIC DNA]</scope>
    <source>
        <strain evidence="5">JCM 4087</strain>
    </source>
</reference>
<dbReference type="SMART" id="SM00267">
    <property type="entry name" value="GGDEF"/>
    <property type="match status" value="1"/>
</dbReference>
<sequence>MIRPYSLFRTTLFALIALAPVLFAVCVSAQERTYRQYGPSDGLANLGINCLFQDHIGYLWVGTDNGLYRYDGSAFQSFGHTEGIEDTEIRSVAEAPNGDLWVATQGGMARRSGSRFQSVDVGAKGLFLAVAFDDAGHLYLEHTSGILRGTPDGRGNYQFTRVVSGSVGGMLIRGEDVWFRRDGDLWKLSGDSLERVGSPAGLPSDLWGAIAFDAAGNLWVRSPSHLYERPKGESRFVDRSEGVPNAQSIRLFADVHGRLFVSTVAGVVIFEGSKRIYLDPAHGLPSDVAGPVLLDRQDSLWIGMRGGGLLRRLGQGQWVSWRKSDGLLNDSVWSMMHDHANRLWVGTSGGLSIFGPDGKVEHTYSSHNGLAGDNVFAITASPAGDVFVGTAPAGVSRFDAEGKFLGTYAAAAGLKADQVNALLIDRNGILWIAAASGGCFRSTAPVDGRNPIRFEHVAVPGIAADDYFYDIHADRQGRLWMATSRGAVSFDGSRWKVITKADGLKASDLVSVVPHNGDLWIAYRDALGLARIQFNGDRISIKSYTQQDGLSSDLIYALAFDHLGSLWVTTDNGVSVLDQDRWIRYGTEDGLIWDDGNDHAIYIDDDRGVWLGTGRGLSLFHEPPYKIPPRPPVAVITSAIGESQEYQLTENPKLEYAQNSLLLQFSALNFATETRTHFRYRLLGSKGSWIDTTQRSVHFEGLPPGDYVFEVIAAGPNGLWSTTSAKFAFTIRRPWWLRWWFFILCALAIFTLVNAIIRYRVGRLIAQKELLERQVAERTAELQESHRRLEEIAYHDALTTLPNRRMFTDEFRSLVSLAKRHRQVFALLLVDLDTFKEINDSYGHDAGDAVLMQTANLLRASVRESDRVARLGGDEFAVLLIWPADTAGIYTVAQRIVSAFASGLPFRGSTLQVTCSIGVAEFLSDSDDQEGLYKCADLALYDAKNAGGNQWRRYHEELTAERPSA</sequence>
<dbReference type="Proteomes" id="UP001596091">
    <property type="component" value="Unassembled WGS sequence"/>
</dbReference>
<organism evidence="4 5">
    <name type="scientific">Acidicapsa dinghuensis</name>
    <dbReference type="NCBI Taxonomy" id="2218256"/>
    <lineage>
        <taxon>Bacteria</taxon>
        <taxon>Pseudomonadati</taxon>
        <taxon>Acidobacteriota</taxon>
        <taxon>Terriglobia</taxon>
        <taxon>Terriglobales</taxon>
        <taxon>Acidobacteriaceae</taxon>
        <taxon>Acidicapsa</taxon>
    </lineage>
</organism>
<keyword evidence="1" id="KW-0812">Transmembrane</keyword>
<dbReference type="InterPro" id="IPR029787">
    <property type="entry name" value="Nucleotide_cyclase"/>
</dbReference>
<dbReference type="EC" id="2.7.7.65" evidence="4"/>
<evidence type="ECO:0000259" key="3">
    <source>
        <dbReference type="PROSITE" id="PS50887"/>
    </source>
</evidence>
<feature type="signal peptide" evidence="2">
    <location>
        <begin position="1"/>
        <end position="29"/>
    </location>
</feature>
<dbReference type="InterPro" id="IPR043128">
    <property type="entry name" value="Rev_trsase/Diguanyl_cyclase"/>
</dbReference>
<gene>
    <name evidence="4" type="ORF">ACFPT7_20035</name>
</gene>
<dbReference type="InterPro" id="IPR015943">
    <property type="entry name" value="WD40/YVTN_repeat-like_dom_sf"/>
</dbReference>
<dbReference type="InterPro" id="IPR011123">
    <property type="entry name" value="Y_Y_Y"/>
</dbReference>
<evidence type="ECO:0000256" key="2">
    <source>
        <dbReference type="SAM" id="SignalP"/>
    </source>
</evidence>
<dbReference type="InterPro" id="IPR000160">
    <property type="entry name" value="GGDEF_dom"/>
</dbReference>
<dbReference type="RefSeq" id="WP_263332884.1">
    <property type="nucleotide sequence ID" value="NZ_JAGSYH010000001.1"/>
</dbReference>
<dbReference type="Gene3D" id="3.30.70.270">
    <property type="match status" value="1"/>
</dbReference>
<evidence type="ECO:0000313" key="4">
    <source>
        <dbReference type="EMBL" id="MFC5864609.1"/>
    </source>
</evidence>
<dbReference type="SUPFAM" id="SSF55073">
    <property type="entry name" value="Nucleotide cyclase"/>
    <property type="match status" value="1"/>
</dbReference>
<dbReference type="Gene3D" id="2.130.10.10">
    <property type="entry name" value="YVTN repeat-like/Quinoprotein amine dehydrogenase"/>
    <property type="match status" value="3"/>
</dbReference>
<keyword evidence="4" id="KW-0808">Transferase</keyword>
<name>A0ABW1EKU1_9BACT</name>
<dbReference type="PROSITE" id="PS50887">
    <property type="entry name" value="GGDEF"/>
    <property type="match status" value="1"/>
</dbReference>